<protein>
    <submittedName>
        <fullName evidence="1">Uncharacterized protein</fullName>
    </submittedName>
</protein>
<reference evidence="1 2" key="1">
    <citation type="submission" date="2015-02" db="EMBL/GenBank/DDBJ databases">
        <title>Genome Sequencing of Rickettsiales.</title>
        <authorList>
            <person name="Daugherty S.C."/>
            <person name="Su Q."/>
            <person name="Abolude K."/>
            <person name="Beier-Sexton M."/>
            <person name="Carlyon J.A."/>
            <person name="Carter R."/>
            <person name="Day N.P."/>
            <person name="Dumler S.J."/>
            <person name="Dyachenko V."/>
            <person name="Godinez A."/>
            <person name="Kurtti T.J."/>
            <person name="Lichay M."/>
            <person name="Mullins K.E."/>
            <person name="Ott S."/>
            <person name="Pappas-Brown V."/>
            <person name="Paris D.H."/>
            <person name="Patel P."/>
            <person name="Richards A.L."/>
            <person name="Sadzewicz L."/>
            <person name="Sears K."/>
            <person name="Seidman D."/>
            <person name="Sengamalay N."/>
            <person name="Stenos J."/>
            <person name="Tallon L.J."/>
            <person name="Vincent G."/>
            <person name="Fraser C.M."/>
            <person name="Munderloh U."/>
            <person name="Dunning-Hotopp J.C."/>
        </authorList>
    </citation>
    <scope>NUCLEOTIDE SEQUENCE [LARGE SCALE GENOMIC DNA]</scope>
    <source>
        <strain evidence="1 2">ApMUC09</strain>
    </source>
</reference>
<dbReference type="PATRIC" id="fig|1359152.3.peg.270"/>
<dbReference type="AlphaFoldDB" id="A0A0F3N8K2"/>
<dbReference type="EMBL" id="LANV01000001">
    <property type="protein sequence ID" value="KJV64032.1"/>
    <property type="molecule type" value="Genomic_DNA"/>
</dbReference>
<accession>A0A0F3N8K2</accession>
<evidence type="ECO:0000313" key="2">
    <source>
        <dbReference type="Proteomes" id="UP000033441"/>
    </source>
</evidence>
<dbReference type="Proteomes" id="UP000033441">
    <property type="component" value="Unassembled WGS sequence"/>
</dbReference>
<organism evidence="1 2">
    <name type="scientific">Anaplasma phagocytophilum str. ApMUC09</name>
    <dbReference type="NCBI Taxonomy" id="1359152"/>
    <lineage>
        <taxon>Bacteria</taxon>
        <taxon>Pseudomonadati</taxon>
        <taxon>Pseudomonadota</taxon>
        <taxon>Alphaproteobacteria</taxon>
        <taxon>Rickettsiales</taxon>
        <taxon>Anaplasmataceae</taxon>
        <taxon>Anaplasma</taxon>
        <taxon>phagocytophilum group</taxon>
    </lineage>
</organism>
<sequence length="38" mass="4168">MLFTSLGCFPSALFSYTAHAFEEVLGHYVCKMPLGDAI</sequence>
<name>A0A0F3N8K2_ANAPH</name>
<evidence type="ECO:0000313" key="1">
    <source>
        <dbReference type="EMBL" id="KJV64032.1"/>
    </source>
</evidence>
<proteinExistence type="predicted"/>
<comment type="caution">
    <text evidence="1">The sequence shown here is derived from an EMBL/GenBank/DDBJ whole genome shotgun (WGS) entry which is preliminary data.</text>
</comment>
<gene>
    <name evidence="1" type="ORF">APHMUC_0255</name>
</gene>